<reference evidence="1 2" key="1">
    <citation type="journal article" date="2022" name="Genome Biol. Evol.">
        <title>The Spruce Budworm Genome: Reconstructing the Evolutionary History of Antifreeze Proteins.</title>
        <authorList>
            <person name="Beliveau C."/>
            <person name="Gagne P."/>
            <person name="Picq S."/>
            <person name="Vernygora O."/>
            <person name="Keeling C.I."/>
            <person name="Pinkney K."/>
            <person name="Doucet D."/>
            <person name="Wen F."/>
            <person name="Johnston J.S."/>
            <person name="Maaroufi H."/>
            <person name="Boyle B."/>
            <person name="Laroche J."/>
            <person name="Dewar K."/>
            <person name="Juretic N."/>
            <person name="Blackburn G."/>
            <person name="Nisole A."/>
            <person name="Brunet B."/>
            <person name="Brandao M."/>
            <person name="Lumley L."/>
            <person name="Duan J."/>
            <person name="Quan G."/>
            <person name="Lucarotti C.J."/>
            <person name="Roe A.D."/>
            <person name="Sperling F.A.H."/>
            <person name="Levesque R.C."/>
            <person name="Cusson M."/>
        </authorList>
    </citation>
    <scope>NUCLEOTIDE SEQUENCE [LARGE SCALE GENOMIC DNA]</scope>
    <source>
        <strain evidence="1">Glfc:IPQL:Cfum</strain>
    </source>
</reference>
<protein>
    <submittedName>
        <fullName evidence="1">Uncharacterized protein</fullName>
    </submittedName>
</protein>
<evidence type="ECO:0000313" key="2">
    <source>
        <dbReference type="Proteomes" id="UP001064048"/>
    </source>
</evidence>
<organism evidence="1 2">
    <name type="scientific">Choristoneura fumiferana</name>
    <name type="common">Spruce budworm moth</name>
    <name type="synonym">Archips fumiferana</name>
    <dbReference type="NCBI Taxonomy" id="7141"/>
    <lineage>
        <taxon>Eukaryota</taxon>
        <taxon>Metazoa</taxon>
        <taxon>Ecdysozoa</taxon>
        <taxon>Arthropoda</taxon>
        <taxon>Hexapoda</taxon>
        <taxon>Insecta</taxon>
        <taxon>Pterygota</taxon>
        <taxon>Neoptera</taxon>
        <taxon>Endopterygota</taxon>
        <taxon>Lepidoptera</taxon>
        <taxon>Glossata</taxon>
        <taxon>Ditrysia</taxon>
        <taxon>Tortricoidea</taxon>
        <taxon>Tortricidae</taxon>
        <taxon>Tortricinae</taxon>
        <taxon>Choristoneura</taxon>
    </lineage>
</organism>
<keyword evidence="2" id="KW-1185">Reference proteome</keyword>
<dbReference type="Proteomes" id="UP001064048">
    <property type="component" value="Chromosome 29"/>
</dbReference>
<proteinExistence type="predicted"/>
<gene>
    <name evidence="1" type="ORF">MSG28_015579</name>
</gene>
<dbReference type="EMBL" id="CM046129">
    <property type="protein sequence ID" value="KAI8433553.1"/>
    <property type="molecule type" value="Genomic_DNA"/>
</dbReference>
<sequence>MDEENQLPLKRVELSLSKFNDVAIPHHLELLRQHKANIIKYEESGEMSLVRGEAVGAARAASRLRALLAELGALRSRVRAADQPNFDARTQRSRDLTLKAIMDYLESSPMNMCRVREDAPAAAAGSAVSTESVGLVAHAAGRGAEGGDDCDVPVMQLQIDDRELSLSEREAALRSYSALQSELHALHDVWVATHSAASAQREQVTQAETLVDTAAVNVAAGRAHLSAAEKLRAGAYGVGGAVIGAALGGPVGLVVGAKAGAAAVLAGSFLGYCGARMLGHKRQAQLAIKDTPHEPEEEKKTQ</sequence>
<accession>A0ACC0KB90</accession>
<comment type="caution">
    <text evidence="1">The sequence shown here is derived from an EMBL/GenBank/DDBJ whole genome shotgun (WGS) entry which is preliminary data.</text>
</comment>
<name>A0ACC0KB90_CHOFU</name>
<evidence type="ECO:0000313" key="1">
    <source>
        <dbReference type="EMBL" id="KAI8433553.1"/>
    </source>
</evidence>